<evidence type="ECO:0000313" key="2">
    <source>
        <dbReference type="Proteomes" id="UP000218598"/>
    </source>
</evidence>
<keyword evidence="2" id="KW-1185">Reference proteome</keyword>
<dbReference type="RefSeq" id="WP_096197740.1">
    <property type="nucleotide sequence ID" value="NZ_JBQQJY010000035.1"/>
</dbReference>
<accession>A0A2A3YFL5</accession>
<reference evidence="1 2" key="1">
    <citation type="journal article" date="2017" name="Elife">
        <title>Extensive horizontal gene transfer in cheese-associated bacteria.</title>
        <authorList>
            <person name="Bonham K.S."/>
            <person name="Wolfe B.E."/>
            <person name="Dutton R.J."/>
        </authorList>
    </citation>
    <scope>NUCLEOTIDE SEQUENCE [LARGE SCALE GENOMIC DNA]</scope>
    <source>
        <strain evidence="1 2">341_9</strain>
    </source>
</reference>
<evidence type="ECO:0000313" key="1">
    <source>
        <dbReference type="EMBL" id="PCC38087.1"/>
    </source>
</evidence>
<gene>
    <name evidence="1" type="ORF">CIK66_16170</name>
</gene>
<dbReference type="AlphaFoldDB" id="A0A2A3YFL5"/>
<dbReference type="Proteomes" id="UP000218598">
    <property type="component" value="Unassembled WGS sequence"/>
</dbReference>
<sequence length="129" mass="13708">MCDESVVPSFQPTDEWREDWPYDVSTSVQVLASVTGPAATRAVQSFLKPLTHNPDADVPDGVSLYYQGGFTVESTPPAAGGAWQILLTSAGEDGFDSLESAADDLTAALRATPGEVQLAWHELPATQVD</sequence>
<proteinExistence type="predicted"/>
<dbReference type="EMBL" id="NRGR01000027">
    <property type="protein sequence ID" value="PCC38087.1"/>
    <property type="molecule type" value="Genomic_DNA"/>
</dbReference>
<comment type="caution">
    <text evidence="1">The sequence shown here is derived from an EMBL/GenBank/DDBJ whole genome shotgun (WGS) entry which is preliminary data.</text>
</comment>
<organism evidence="1 2">
    <name type="scientific">Brachybacterium alimentarium</name>
    <dbReference type="NCBI Taxonomy" id="47845"/>
    <lineage>
        <taxon>Bacteria</taxon>
        <taxon>Bacillati</taxon>
        <taxon>Actinomycetota</taxon>
        <taxon>Actinomycetes</taxon>
        <taxon>Micrococcales</taxon>
        <taxon>Dermabacteraceae</taxon>
        <taxon>Brachybacterium</taxon>
    </lineage>
</organism>
<protein>
    <submittedName>
        <fullName evidence="1">Uncharacterized protein</fullName>
    </submittedName>
</protein>
<dbReference type="OrthoDB" id="5148022at2"/>
<name>A0A2A3YFL5_9MICO</name>